<dbReference type="RefSeq" id="WP_244527514.1">
    <property type="nucleotide sequence ID" value="NZ_FOCQ01000007.1"/>
</dbReference>
<keyword evidence="4" id="KW-0560">Oxidoreductase</keyword>
<evidence type="ECO:0000313" key="8">
    <source>
        <dbReference type="EMBL" id="SEN21691.1"/>
    </source>
</evidence>
<dbReference type="PRINTS" id="PR01703">
    <property type="entry name" value="MNSODISMTASE"/>
</dbReference>
<dbReference type="Pfam" id="PF00081">
    <property type="entry name" value="Sod_Fe_N"/>
    <property type="match status" value="1"/>
</dbReference>
<dbReference type="InterPro" id="IPR036314">
    <property type="entry name" value="SOD_C_sf"/>
</dbReference>
<name>A0A1H8EQ24_9BACL</name>
<evidence type="ECO:0000256" key="3">
    <source>
        <dbReference type="ARBA" id="ARBA00022723"/>
    </source>
</evidence>
<dbReference type="InterPro" id="IPR050265">
    <property type="entry name" value="Fe/Mn_Superoxide_Dismutase"/>
</dbReference>
<dbReference type="InterPro" id="IPR036324">
    <property type="entry name" value="Mn/Fe_SOD_N_sf"/>
</dbReference>
<protein>
    <recommendedName>
        <fullName evidence="2">superoxide dismutase</fullName>
        <ecNumber evidence="2">1.15.1.1</ecNumber>
    </recommendedName>
</protein>
<dbReference type="InterPro" id="IPR019831">
    <property type="entry name" value="Mn/Fe_SOD_N"/>
</dbReference>
<dbReference type="AlphaFoldDB" id="A0A1H8EQ24"/>
<keyword evidence="3" id="KW-0479">Metal-binding</keyword>
<evidence type="ECO:0000259" key="7">
    <source>
        <dbReference type="Pfam" id="PF02777"/>
    </source>
</evidence>
<evidence type="ECO:0000256" key="5">
    <source>
        <dbReference type="SAM" id="Coils"/>
    </source>
</evidence>
<evidence type="ECO:0000256" key="1">
    <source>
        <dbReference type="ARBA" id="ARBA00008714"/>
    </source>
</evidence>
<dbReference type="Proteomes" id="UP000199695">
    <property type="component" value="Unassembled WGS sequence"/>
</dbReference>
<dbReference type="FunFam" id="3.55.40.20:FF:000004">
    <property type="entry name" value="Superoxide dismutase [Fe]"/>
    <property type="match status" value="1"/>
</dbReference>
<dbReference type="InterPro" id="IPR001189">
    <property type="entry name" value="Mn/Fe_SOD"/>
</dbReference>
<dbReference type="EC" id="1.15.1.1" evidence="2"/>
<dbReference type="Gene3D" id="3.55.40.20">
    <property type="entry name" value="Iron/manganese superoxide dismutase, C-terminal domain"/>
    <property type="match status" value="1"/>
</dbReference>
<dbReference type="PANTHER" id="PTHR11404">
    <property type="entry name" value="SUPEROXIDE DISMUTASE 2"/>
    <property type="match status" value="1"/>
</dbReference>
<accession>A0A1H8EQ24</accession>
<dbReference type="SUPFAM" id="SSF46609">
    <property type="entry name" value="Fe,Mn superoxide dismutase (SOD), N-terminal domain"/>
    <property type="match status" value="1"/>
</dbReference>
<dbReference type="FunFam" id="1.10.287.990:FF:000001">
    <property type="entry name" value="Superoxide dismutase"/>
    <property type="match status" value="1"/>
</dbReference>
<reference evidence="8 9" key="1">
    <citation type="submission" date="2016-10" db="EMBL/GenBank/DDBJ databases">
        <authorList>
            <person name="de Groot N.N."/>
        </authorList>
    </citation>
    <scope>NUCLEOTIDE SEQUENCE [LARGE SCALE GENOMIC DNA]</scope>
    <source>
        <strain evidence="8 9">DSM 46701</strain>
    </source>
</reference>
<dbReference type="STRING" id="1173111.SAMN05444955_107117"/>
<comment type="similarity">
    <text evidence="1">Belongs to the iron/manganese superoxide dismutase family.</text>
</comment>
<gene>
    <name evidence="8" type="ORF">SAMN05444955_107117</name>
</gene>
<dbReference type="Gene3D" id="1.10.287.990">
    <property type="entry name" value="Fe,Mn superoxide dismutase (SOD) domain"/>
    <property type="match status" value="1"/>
</dbReference>
<dbReference type="GO" id="GO:0004784">
    <property type="term" value="F:superoxide dismutase activity"/>
    <property type="evidence" value="ECO:0007669"/>
    <property type="project" value="UniProtKB-EC"/>
</dbReference>
<keyword evidence="9" id="KW-1185">Reference proteome</keyword>
<dbReference type="GO" id="GO:0046872">
    <property type="term" value="F:metal ion binding"/>
    <property type="evidence" value="ECO:0007669"/>
    <property type="project" value="UniProtKB-KW"/>
</dbReference>
<evidence type="ECO:0000256" key="2">
    <source>
        <dbReference type="ARBA" id="ARBA00012682"/>
    </source>
</evidence>
<evidence type="ECO:0000313" key="9">
    <source>
        <dbReference type="Proteomes" id="UP000199695"/>
    </source>
</evidence>
<dbReference type="InterPro" id="IPR019833">
    <property type="entry name" value="Mn/Fe_SOD_BS"/>
</dbReference>
<evidence type="ECO:0000256" key="4">
    <source>
        <dbReference type="ARBA" id="ARBA00023002"/>
    </source>
</evidence>
<keyword evidence="5" id="KW-0175">Coiled coil</keyword>
<dbReference type="EMBL" id="FOCQ01000007">
    <property type="protein sequence ID" value="SEN21691.1"/>
    <property type="molecule type" value="Genomic_DNA"/>
</dbReference>
<proteinExistence type="inferred from homology"/>
<sequence>MYHPSQTWFSVLRQPLLSTTRLCREWMQRERLETTNKDISSALGRLERELRKIEQAATSSATDPVFLYDWFNHVVHSYKQVTRWAKSLSVPRRTSSISVLNEGEPDMPEQFSNPISEPRVPIGKHILPPLPYPYDALEPYIDEKTMRIHHDEHHKSYVEGLNKAEKMLQLARESGNFELVKHWERELAFNGAGHYLHTIFWEIMSPQGGGEPTGSLRKQIELDFGSFDAFKKHFSAAAEKVEGGGWAILVWSPRAHRLEILTAEKHQNLSQWDVIPLLPLDVWEHAYYLKYPNKRKDYIEAWWNVVHWPEVQRRWRVARQVTWKPY</sequence>
<evidence type="ECO:0000259" key="6">
    <source>
        <dbReference type="Pfam" id="PF00081"/>
    </source>
</evidence>
<dbReference type="Pfam" id="PF02777">
    <property type="entry name" value="Sod_Fe_C"/>
    <property type="match status" value="1"/>
</dbReference>
<dbReference type="PANTHER" id="PTHR11404:SF6">
    <property type="entry name" value="SUPEROXIDE DISMUTASE [MN], MITOCHONDRIAL"/>
    <property type="match status" value="1"/>
</dbReference>
<dbReference type="SUPFAM" id="SSF54719">
    <property type="entry name" value="Fe,Mn superoxide dismutase (SOD), C-terminal domain"/>
    <property type="match status" value="1"/>
</dbReference>
<organism evidence="8 9">
    <name type="scientific">Lihuaxuella thermophila</name>
    <dbReference type="NCBI Taxonomy" id="1173111"/>
    <lineage>
        <taxon>Bacteria</taxon>
        <taxon>Bacillati</taxon>
        <taxon>Bacillota</taxon>
        <taxon>Bacilli</taxon>
        <taxon>Bacillales</taxon>
        <taxon>Thermoactinomycetaceae</taxon>
        <taxon>Lihuaxuella</taxon>
    </lineage>
</organism>
<feature type="domain" description="Manganese/iron superoxide dismutase C-terminal" evidence="7">
    <location>
        <begin position="212"/>
        <end position="314"/>
    </location>
</feature>
<feature type="coiled-coil region" evidence="5">
    <location>
        <begin position="29"/>
        <end position="56"/>
    </location>
</feature>
<dbReference type="InterPro" id="IPR019832">
    <property type="entry name" value="Mn/Fe_SOD_C"/>
</dbReference>
<dbReference type="PROSITE" id="PS00088">
    <property type="entry name" value="SOD_MN"/>
    <property type="match status" value="1"/>
</dbReference>
<feature type="domain" description="Manganese/iron superoxide dismutase N-terminal" evidence="6">
    <location>
        <begin position="124"/>
        <end position="205"/>
    </location>
</feature>